<protein>
    <submittedName>
        <fullName evidence="3">Secreted Cereblon-like protein</fullName>
    </submittedName>
</protein>
<evidence type="ECO:0000259" key="2">
    <source>
        <dbReference type="PROSITE" id="PS51788"/>
    </source>
</evidence>
<reference evidence="3" key="1">
    <citation type="submission" date="2016-10" db="EMBL/GenBank/DDBJ databases">
        <title>The assassin bug Pristhesancus plagipennis produces two different types of venom.</title>
        <authorList>
            <person name="Walker A.A."/>
            <person name="Herzig V."/>
            <person name="Jin J."/>
            <person name="Fry B.G."/>
            <person name="King G.F."/>
        </authorList>
    </citation>
    <scope>NUCLEOTIDE SEQUENCE</scope>
    <source>
        <tissue evidence="3">Venom/labial glands</tissue>
    </source>
</reference>
<dbReference type="InterPro" id="IPR034750">
    <property type="entry name" value="CULT"/>
</dbReference>
<sequence>MTGIKIFILNVLVSCISLTYGAEKSSFRTDYLLCRHCGFNIASASSLINFKSPAADSVHNNTLFGLEHVEVQSIRNPIGLKFNVITAKGGTCVASSKKWQVENSWYPGYAWKACTCSRCSRHIGWVFEPLISADSERIYASVQGLYAFIVENVISEAYADSLLVTPKLSSYT</sequence>
<proteinExistence type="evidence at transcript level"/>
<organism evidence="3">
    <name type="scientific">Pristhesancus plagipennis</name>
    <name type="common">Common assassin bug</name>
    <dbReference type="NCBI Taxonomy" id="1955184"/>
    <lineage>
        <taxon>Eukaryota</taxon>
        <taxon>Metazoa</taxon>
        <taxon>Ecdysozoa</taxon>
        <taxon>Arthropoda</taxon>
        <taxon>Hexapoda</taxon>
        <taxon>Insecta</taxon>
        <taxon>Pterygota</taxon>
        <taxon>Neoptera</taxon>
        <taxon>Paraneoptera</taxon>
        <taxon>Hemiptera</taxon>
        <taxon>Heteroptera</taxon>
        <taxon>Panheteroptera</taxon>
        <taxon>Cimicomorpha</taxon>
        <taxon>Reduviidae</taxon>
        <taxon>Harpactorinae</taxon>
        <taxon>Harpactorini</taxon>
        <taxon>Pristhesancus</taxon>
    </lineage>
</organism>
<dbReference type="Gene3D" id="2.170.150.20">
    <property type="entry name" value="Peptide methionine sulfoxide reductase"/>
    <property type="match status" value="1"/>
</dbReference>
<feature type="domain" description="CULT" evidence="2">
    <location>
        <begin position="29"/>
        <end position="157"/>
    </location>
</feature>
<evidence type="ECO:0000256" key="1">
    <source>
        <dbReference type="SAM" id="SignalP"/>
    </source>
</evidence>
<feature type="signal peptide" evidence="1">
    <location>
        <begin position="1"/>
        <end position="21"/>
    </location>
</feature>
<dbReference type="EMBL" id="KY031112">
    <property type="protein sequence ID" value="ATU82863.1"/>
    <property type="molecule type" value="mRNA"/>
</dbReference>
<keyword evidence="1" id="KW-0732">Signal</keyword>
<dbReference type="PROSITE" id="PS51788">
    <property type="entry name" value="CULT"/>
    <property type="match status" value="1"/>
</dbReference>
<feature type="chain" id="PRO_5014752379" evidence="1">
    <location>
        <begin position="22"/>
        <end position="172"/>
    </location>
</feature>
<dbReference type="AlphaFoldDB" id="A0A2K8JPA8"/>
<accession>A0A2K8JPA8</accession>
<evidence type="ECO:0000313" key="3">
    <source>
        <dbReference type="EMBL" id="ATU82863.1"/>
    </source>
</evidence>
<name>A0A2K8JPA8_PRIPG</name>
<dbReference type="CDD" id="cd15777">
    <property type="entry name" value="CRBN_C_like"/>
    <property type="match status" value="1"/>
</dbReference>